<proteinExistence type="predicted"/>
<accession>A0ACB9J8K5</accession>
<reference evidence="2" key="1">
    <citation type="journal article" date="2022" name="Mol. Ecol. Resour.">
        <title>The genomes of chicory, endive, great burdock and yacon provide insights into Asteraceae palaeo-polyploidization history and plant inulin production.</title>
        <authorList>
            <person name="Fan W."/>
            <person name="Wang S."/>
            <person name="Wang H."/>
            <person name="Wang A."/>
            <person name="Jiang F."/>
            <person name="Liu H."/>
            <person name="Zhao H."/>
            <person name="Xu D."/>
            <person name="Zhang Y."/>
        </authorList>
    </citation>
    <scope>NUCLEOTIDE SEQUENCE [LARGE SCALE GENOMIC DNA]</scope>
    <source>
        <strain evidence="2">cv. Yunnan</strain>
    </source>
</reference>
<gene>
    <name evidence="1" type="ORF">L1987_16214</name>
</gene>
<dbReference type="Proteomes" id="UP001056120">
    <property type="component" value="Linkage Group LG05"/>
</dbReference>
<evidence type="ECO:0000313" key="1">
    <source>
        <dbReference type="EMBL" id="KAI3816514.1"/>
    </source>
</evidence>
<dbReference type="EMBL" id="CM042022">
    <property type="protein sequence ID" value="KAI3816514.1"/>
    <property type="molecule type" value="Genomic_DNA"/>
</dbReference>
<sequence>MMTKYNTTETFDHKLLKMVGQTQMTKYEHQTWYKSSRRLELKPYLLAPQVFVQSENITKMNHCGIQQNSNFSSFGNGNGNGDPVVCPKPRRLNLFHTTVNEPVRPLRWQESYESKSHPELLDIIFAKSSGYGAPEQTCTAIASSPPFFCGSPPSRVSNPLVQDARFGDGKISPVSPESMVPNPAFDMSSSSPSSSSRKGGCLRPNYGNKPAVRIEGFDCLDRGNRRNCSIPALA</sequence>
<keyword evidence="2" id="KW-1185">Reference proteome</keyword>
<name>A0ACB9J8K5_9ASTR</name>
<reference evidence="1 2" key="2">
    <citation type="journal article" date="2022" name="Mol. Ecol. Resour.">
        <title>The genomes of chicory, endive, great burdock and yacon provide insights into Asteraceae paleo-polyploidization history and plant inulin production.</title>
        <authorList>
            <person name="Fan W."/>
            <person name="Wang S."/>
            <person name="Wang H."/>
            <person name="Wang A."/>
            <person name="Jiang F."/>
            <person name="Liu H."/>
            <person name="Zhao H."/>
            <person name="Xu D."/>
            <person name="Zhang Y."/>
        </authorList>
    </citation>
    <scope>NUCLEOTIDE SEQUENCE [LARGE SCALE GENOMIC DNA]</scope>
    <source>
        <strain evidence="2">cv. Yunnan</strain>
        <tissue evidence="1">Leaves</tissue>
    </source>
</reference>
<comment type="caution">
    <text evidence="1">The sequence shown here is derived from an EMBL/GenBank/DDBJ whole genome shotgun (WGS) entry which is preliminary data.</text>
</comment>
<organism evidence="1 2">
    <name type="scientific">Smallanthus sonchifolius</name>
    <dbReference type="NCBI Taxonomy" id="185202"/>
    <lineage>
        <taxon>Eukaryota</taxon>
        <taxon>Viridiplantae</taxon>
        <taxon>Streptophyta</taxon>
        <taxon>Embryophyta</taxon>
        <taxon>Tracheophyta</taxon>
        <taxon>Spermatophyta</taxon>
        <taxon>Magnoliopsida</taxon>
        <taxon>eudicotyledons</taxon>
        <taxon>Gunneridae</taxon>
        <taxon>Pentapetalae</taxon>
        <taxon>asterids</taxon>
        <taxon>campanulids</taxon>
        <taxon>Asterales</taxon>
        <taxon>Asteraceae</taxon>
        <taxon>Asteroideae</taxon>
        <taxon>Heliantheae alliance</taxon>
        <taxon>Millerieae</taxon>
        <taxon>Smallanthus</taxon>
    </lineage>
</organism>
<protein>
    <submittedName>
        <fullName evidence="1">Uncharacterized protein</fullName>
    </submittedName>
</protein>
<evidence type="ECO:0000313" key="2">
    <source>
        <dbReference type="Proteomes" id="UP001056120"/>
    </source>
</evidence>